<sequence length="102" mass="11744">MIQTRISGLIEQLQKMKEQEGDIPVLSSFFVRNDDPDSPYEGHNVFSSPKLLLDTYVEHTREDGSVAYNYLKSENLNWNNGRNKEEKVLLLTPSEEVDVDID</sequence>
<protein>
    <submittedName>
        <fullName evidence="1">Uncharacterized protein</fullName>
    </submittedName>
</protein>
<proteinExistence type="predicted"/>
<accession>A0A6M6E2M7</accession>
<evidence type="ECO:0000313" key="1">
    <source>
        <dbReference type="EMBL" id="QJX79986.1"/>
    </source>
</evidence>
<keyword evidence="1" id="KW-0614">Plasmid</keyword>
<dbReference type="EMBL" id="CP045273">
    <property type="protein sequence ID" value="QJX79986.1"/>
    <property type="molecule type" value="Genomic_DNA"/>
</dbReference>
<gene>
    <name evidence="1" type="ORF">FDZ14_28190</name>
</gene>
<organism evidence="1 2">
    <name type="scientific">Priestia megaterium</name>
    <name type="common">Bacillus megaterium</name>
    <dbReference type="NCBI Taxonomy" id="1404"/>
    <lineage>
        <taxon>Bacteria</taxon>
        <taxon>Bacillati</taxon>
        <taxon>Bacillota</taxon>
        <taxon>Bacilli</taxon>
        <taxon>Bacillales</taxon>
        <taxon>Bacillaceae</taxon>
        <taxon>Priestia</taxon>
    </lineage>
</organism>
<dbReference type="RefSeq" id="WP_171777969.1">
    <property type="nucleotide sequence ID" value="NZ_CP045273.1"/>
</dbReference>
<geneLocation type="plasmid" evidence="2">
    <name>pfdu301a</name>
</geneLocation>
<name>A0A6M6E2M7_PRIMG</name>
<reference evidence="1 2" key="1">
    <citation type="submission" date="2019-10" db="EMBL/GenBank/DDBJ databases">
        <title>Complete genome sequences for adaption low water activity.</title>
        <authorList>
            <person name="Zhao L."/>
            <person name="Zhong J."/>
        </authorList>
    </citation>
    <scope>NUCLEOTIDE SEQUENCE [LARGE SCALE GENOMIC DNA]</scope>
    <source>
        <strain evidence="1 2">FDU301</strain>
        <plasmid evidence="2">pfdu301a</plasmid>
    </source>
</reference>
<dbReference type="Proteomes" id="UP000501076">
    <property type="component" value="Plasmid pFDU301A"/>
</dbReference>
<evidence type="ECO:0000313" key="2">
    <source>
        <dbReference type="Proteomes" id="UP000501076"/>
    </source>
</evidence>
<dbReference type="AlphaFoldDB" id="A0A6M6E2M7"/>